<feature type="domain" description="DUF6535" evidence="3">
    <location>
        <begin position="38"/>
        <end position="149"/>
    </location>
</feature>
<dbReference type="EMBL" id="SGPJ01001266">
    <property type="protein sequence ID" value="THG92448.1"/>
    <property type="molecule type" value="Genomic_DNA"/>
</dbReference>
<keyword evidence="5" id="KW-1185">Reference proteome</keyword>
<dbReference type="Proteomes" id="UP000309038">
    <property type="component" value="Unassembled WGS sequence"/>
</dbReference>
<keyword evidence="2" id="KW-0812">Transmembrane</keyword>
<feature type="region of interest" description="Disordered" evidence="1">
    <location>
        <begin position="1"/>
        <end position="32"/>
    </location>
</feature>
<feature type="transmembrane region" description="Helical" evidence="2">
    <location>
        <begin position="62"/>
        <end position="79"/>
    </location>
</feature>
<evidence type="ECO:0000313" key="4">
    <source>
        <dbReference type="EMBL" id="THG92448.1"/>
    </source>
</evidence>
<keyword evidence="2" id="KW-0472">Membrane</keyword>
<keyword evidence="2" id="KW-1133">Transmembrane helix</keyword>
<dbReference type="InterPro" id="IPR045338">
    <property type="entry name" value="DUF6535"/>
</dbReference>
<dbReference type="AlphaFoldDB" id="A0A4S4K404"/>
<evidence type="ECO:0000259" key="3">
    <source>
        <dbReference type="Pfam" id="PF20153"/>
    </source>
</evidence>
<gene>
    <name evidence="4" type="ORF">EW026_g8463</name>
</gene>
<feature type="non-terminal residue" evidence="4">
    <location>
        <position position="150"/>
    </location>
</feature>
<dbReference type="Pfam" id="PF20153">
    <property type="entry name" value="DUF6535"/>
    <property type="match status" value="1"/>
</dbReference>
<evidence type="ECO:0000313" key="5">
    <source>
        <dbReference type="Proteomes" id="UP000309038"/>
    </source>
</evidence>
<evidence type="ECO:0000256" key="1">
    <source>
        <dbReference type="SAM" id="MobiDB-lite"/>
    </source>
</evidence>
<sequence length="150" mass="16187">MQSNEEDASVQANHKVAATTAPAPPTGKDQAPTALYGWPKILDAMRNYDARMGEAWKLEMDNLLIFGTLLAAVVTAFVIESNKLLDPTDLDPGGGDLEALNDISAQLSSFSVNKAFVNSTHTLNKRETDPAPTSNVVRVNTLWFLSLTLA</sequence>
<proteinExistence type="predicted"/>
<organism evidence="4 5">
    <name type="scientific">Hermanssonia centrifuga</name>
    <dbReference type="NCBI Taxonomy" id="98765"/>
    <lineage>
        <taxon>Eukaryota</taxon>
        <taxon>Fungi</taxon>
        <taxon>Dikarya</taxon>
        <taxon>Basidiomycota</taxon>
        <taxon>Agaricomycotina</taxon>
        <taxon>Agaricomycetes</taxon>
        <taxon>Polyporales</taxon>
        <taxon>Meruliaceae</taxon>
        <taxon>Hermanssonia</taxon>
    </lineage>
</organism>
<name>A0A4S4K404_9APHY</name>
<accession>A0A4S4K404</accession>
<protein>
    <recommendedName>
        <fullName evidence="3">DUF6535 domain-containing protein</fullName>
    </recommendedName>
</protein>
<reference evidence="4 5" key="1">
    <citation type="submission" date="2019-02" db="EMBL/GenBank/DDBJ databases">
        <title>Genome sequencing of the rare red list fungi Phlebia centrifuga.</title>
        <authorList>
            <person name="Buettner E."/>
            <person name="Kellner H."/>
        </authorList>
    </citation>
    <scope>NUCLEOTIDE SEQUENCE [LARGE SCALE GENOMIC DNA]</scope>
    <source>
        <strain evidence="4 5">DSM 108282</strain>
    </source>
</reference>
<evidence type="ECO:0000256" key="2">
    <source>
        <dbReference type="SAM" id="Phobius"/>
    </source>
</evidence>
<comment type="caution">
    <text evidence="4">The sequence shown here is derived from an EMBL/GenBank/DDBJ whole genome shotgun (WGS) entry which is preliminary data.</text>
</comment>